<dbReference type="AlphaFoldDB" id="A0A3M2I3I4"/>
<reference evidence="1 2" key="1">
    <citation type="submission" date="2018-10" db="EMBL/GenBank/DDBJ databases">
        <title>Proposal of Lysobacter pythonis sp. nov. isolated from royal pythons (Python regius).</title>
        <authorList>
            <person name="Hans-Juergen B."/>
            <person name="Huptas C."/>
            <person name="Sandra B."/>
            <person name="Igor L."/>
            <person name="Joachim S."/>
            <person name="Siegfried S."/>
            <person name="Mareike W."/>
            <person name="Peter K."/>
        </authorList>
    </citation>
    <scope>NUCLEOTIDE SEQUENCE [LARGE SCALE GENOMIC DNA]</scope>
    <source>
        <strain evidence="1 2">4284/11</strain>
    </source>
</reference>
<comment type="caution">
    <text evidence="1">The sequence shown here is derived from an EMBL/GenBank/DDBJ whole genome shotgun (WGS) entry which is preliminary data.</text>
</comment>
<dbReference type="RefSeq" id="WP_122100681.1">
    <property type="nucleotide sequence ID" value="NZ_RFLY01000003.1"/>
</dbReference>
<proteinExistence type="predicted"/>
<dbReference type="OrthoDB" id="7061596at2"/>
<dbReference type="Proteomes" id="UP000275012">
    <property type="component" value="Unassembled WGS sequence"/>
</dbReference>
<evidence type="ECO:0000313" key="2">
    <source>
        <dbReference type="Proteomes" id="UP000275012"/>
    </source>
</evidence>
<organism evidence="1 2">
    <name type="scientific">Solilutibacter pythonis</name>
    <dbReference type="NCBI Taxonomy" id="2483112"/>
    <lineage>
        <taxon>Bacteria</taxon>
        <taxon>Pseudomonadati</taxon>
        <taxon>Pseudomonadota</taxon>
        <taxon>Gammaproteobacteria</taxon>
        <taxon>Lysobacterales</taxon>
        <taxon>Lysobacteraceae</taxon>
        <taxon>Solilutibacter</taxon>
    </lineage>
</organism>
<dbReference type="EMBL" id="RFLY01000003">
    <property type="protein sequence ID" value="RMH94159.1"/>
    <property type="molecule type" value="Genomic_DNA"/>
</dbReference>
<keyword evidence="2" id="KW-1185">Reference proteome</keyword>
<gene>
    <name evidence="1" type="ORF">EBB59_03085</name>
</gene>
<protein>
    <submittedName>
        <fullName evidence="1">Uncharacterized protein</fullName>
    </submittedName>
</protein>
<name>A0A3M2I3I4_9GAMM</name>
<accession>A0A3M2I3I4</accession>
<evidence type="ECO:0000313" key="1">
    <source>
        <dbReference type="EMBL" id="RMH94159.1"/>
    </source>
</evidence>
<sequence length="145" mass="16924">MARYRPRSPLRWPLDYSWGYRHWRWNVWSDVLLEAQPWTTRPAEVRAALAVWLAGKTQSVARVDGEEIAIAYEGGIRMHAEDRQGGQPAMSVYLHSSGEDAFDSIKWYADQLVDALLAVDPEVKVRWVKHPHKRHYLRETRDTGR</sequence>